<evidence type="ECO:0000256" key="3">
    <source>
        <dbReference type="ARBA" id="ARBA00022603"/>
    </source>
</evidence>
<proteinExistence type="inferred from homology"/>
<dbReference type="Pfam" id="PF01795">
    <property type="entry name" value="Methyltransf_5"/>
    <property type="match status" value="1"/>
</dbReference>
<dbReference type="Gene3D" id="1.10.150.170">
    <property type="entry name" value="Putative methyltransferase TM0872, insert domain"/>
    <property type="match status" value="1"/>
</dbReference>
<dbReference type="InterPro" id="IPR029063">
    <property type="entry name" value="SAM-dependent_MTases_sf"/>
</dbReference>
<feature type="binding site" evidence="6">
    <location>
        <begin position="25"/>
        <end position="27"/>
    </location>
    <ligand>
        <name>S-adenosyl-L-methionine</name>
        <dbReference type="ChEBI" id="CHEBI:59789"/>
    </ligand>
</feature>
<dbReference type="EMBL" id="MEZV01000051">
    <property type="protein sequence ID" value="OGD65824.1"/>
    <property type="molecule type" value="Genomic_DNA"/>
</dbReference>
<comment type="function">
    <text evidence="6">Specifically methylates the N4 position of cytidine in position 1402 (C1402) of 16S rRNA.</text>
</comment>
<comment type="similarity">
    <text evidence="1 6">Belongs to the methyltransferase superfamily. RsmH family.</text>
</comment>
<feature type="binding site" evidence="6">
    <location>
        <position position="100"/>
    </location>
    <ligand>
        <name>S-adenosyl-L-methionine</name>
        <dbReference type="ChEBI" id="CHEBI:59789"/>
    </ligand>
</feature>
<reference evidence="8 9" key="1">
    <citation type="journal article" date="2016" name="Nat. Commun.">
        <title>Thousands of microbial genomes shed light on interconnected biogeochemical processes in an aquifer system.</title>
        <authorList>
            <person name="Anantharaman K."/>
            <person name="Brown C.T."/>
            <person name="Hug L.A."/>
            <person name="Sharon I."/>
            <person name="Castelle C.J."/>
            <person name="Probst A.J."/>
            <person name="Thomas B.C."/>
            <person name="Singh A."/>
            <person name="Wilkins M.J."/>
            <person name="Karaoz U."/>
            <person name="Brodie E.L."/>
            <person name="Williams K.H."/>
            <person name="Hubbard S.S."/>
            <person name="Banfield J.F."/>
        </authorList>
    </citation>
    <scope>NUCLEOTIDE SEQUENCE [LARGE SCALE GENOMIC DNA]</scope>
</reference>
<dbReference type="PIRSF" id="PIRSF004486">
    <property type="entry name" value="MraW"/>
    <property type="match status" value="1"/>
</dbReference>
<dbReference type="NCBIfam" id="TIGR00006">
    <property type="entry name" value="16S rRNA (cytosine(1402)-N(4))-methyltransferase RsmH"/>
    <property type="match status" value="1"/>
</dbReference>
<dbReference type="InterPro" id="IPR023397">
    <property type="entry name" value="SAM-dep_MeTrfase_MraW_recog"/>
</dbReference>
<protein>
    <recommendedName>
        <fullName evidence="6">Ribosomal RNA small subunit methyltransferase H</fullName>
        <ecNumber evidence="6">2.1.1.199</ecNumber>
    </recommendedName>
    <alternativeName>
        <fullName evidence="6">16S rRNA m(4)C1402 methyltransferase</fullName>
    </alternativeName>
    <alternativeName>
        <fullName evidence="6">rRNA (cytosine-N(4)-)-methyltransferase RsmH</fullName>
    </alternativeName>
</protein>
<dbReference type="GO" id="GO:0005737">
    <property type="term" value="C:cytoplasm"/>
    <property type="evidence" value="ECO:0007669"/>
    <property type="project" value="UniProtKB-SubCell"/>
</dbReference>
<dbReference type="HAMAP" id="MF_01007">
    <property type="entry name" value="16SrRNA_methyltr_H"/>
    <property type="match status" value="1"/>
</dbReference>
<keyword evidence="7" id="KW-0175">Coiled coil</keyword>
<feature type="binding site" evidence="6">
    <location>
        <position position="93"/>
    </location>
    <ligand>
        <name>S-adenosyl-L-methionine</name>
        <dbReference type="ChEBI" id="CHEBI:59789"/>
    </ligand>
</feature>
<dbReference type="Gene3D" id="3.40.50.150">
    <property type="entry name" value="Vaccinia Virus protein VP39"/>
    <property type="match status" value="1"/>
</dbReference>
<comment type="subcellular location">
    <subcellularLocation>
        <location evidence="6">Cytoplasm</location>
    </subcellularLocation>
</comment>
<feature type="binding site" evidence="6">
    <location>
        <position position="45"/>
    </location>
    <ligand>
        <name>S-adenosyl-L-methionine</name>
        <dbReference type="ChEBI" id="CHEBI:59789"/>
    </ligand>
</feature>
<dbReference type="AlphaFoldDB" id="A0A1F5EF33"/>
<dbReference type="Proteomes" id="UP000176451">
    <property type="component" value="Unassembled WGS sequence"/>
</dbReference>
<evidence type="ECO:0000256" key="6">
    <source>
        <dbReference type="HAMAP-Rule" id="MF_01007"/>
    </source>
</evidence>
<evidence type="ECO:0000256" key="7">
    <source>
        <dbReference type="SAM" id="Coils"/>
    </source>
</evidence>
<comment type="caution">
    <text evidence="8">The sequence shown here is derived from an EMBL/GenBank/DDBJ whole genome shotgun (WGS) entry which is preliminary data.</text>
</comment>
<evidence type="ECO:0000313" key="8">
    <source>
        <dbReference type="EMBL" id="OGD65824.1"/>
    </source>
</evidence>
<feature type="coiled-coil region" evidence="7">
    <location>
        <begin position="44"/>
        <end position="71"/>
    </location>
</feature>
<dbReference type="GO" id="GO:0071424">
    <property type="term" value="F:rRNA (cytosine-N4-)-methyltransferase activity"/>
    <property type="evidence" value="ECO:0007669"/>
    <property type="project" value="UniProtKB-UniRule"/>
</dbReference>
<dbReference type="InterPro" id="IPR002903">
    <property type="entry name" value="RsmH"/>
</dbReference>
<dbReference type="PANTHER" id="PTHR11265">
    <property type="entry name" value="S-ADENOSYL-METHYLTRANSFERASE MRAW"/>
    <property type="match status" value="1"/>
</dbReference>
<keyword evidence="4 6" id="KW-0808">Transferase</keyword>
<dbReference type="EC" id="2.1.1.199" evidence="6"/>
<dbReference type="SUPFAM" id="SSF53335">
    <property type="entry name" value="S-adenosyl-L-methionine-dependent methyltransferases"/>
    <property type="match status" value="1"/>
</dbReference>
<dbReference type="SUPFAM" id="SSF81799">
    <property type="entry name" value="Putative methyltransferase TM0872, insert domain"/>
    <property type="match status" value="1"/>
</dbReference>
<keyword evidence="6" id="KW-0963">Cytoplasm</keyword>
<name>A0A1F5EF33_9BACT</name>
<keyword evidence="5 6" id="KW-0949">S-adenosyl-L-methionine</keyword>
<comment type="catalytic activity">
    <reaction evidence="6">
        <text>cytidine(1402) in 16S rRNA + S-adenosyl-L-methionine = N(4)-methylcytidine(1402) in 16S rRNA + S-adenosyl-L-homocysteine + H(+)</text>
        <dbReference type="Rhea" id="RHEA:42928"/>
        <dbReference type="Rhea" id="RHEA-COMP:10286"/>
        <dbReference type="Rhea" id="RHEA-COMP:10287"/>
        <dbReference type="ChEBI" id="CHEBI:15378"/>
        <dbReference type="ChEBI" id="CHEBI:57856"/>
        <dbReference type="ChEBI" id="CHEBI:59789"/>
        <dbReference type="ChEBI" id="CHEBI:74506"/>
        <dbReference type="ChEBI" id="CHEBI:82748"/>
        <dbReference type="EC" id="2.1.1.199"/>
    </reaction>
</comment>
<keyword evidence="3 6" id="KW-0489">Methyltransferase</keyword>
<evidence type="ECO:0000256" key="5">
    <source>
        <dbReference type="ARBA" id="ARBA00022691"/>
    </source>
</evidence>
<dbReference type="GO" id="GO:0070475">
    <property type="term" value="P:rRNA base methylation"/>
    <property type="evidence" value="ECO:0007669"/>
    <property type="project" value="UniProtKB-UniRule"/>
</dbReference>
<evidence type="ECO:0000256" key="4">
    <source>
        <dbReference type="ARBA" id="ARBA00022679"/>
    </source>
</evidence>
<dbReference type="PANTHER" id="PTHR11265:SF0">
    <property type="entry name" value="12S RRNA N4-METHYLCYTIDINE METHYLTRANSFERASE"/>
    <property type="match status" value="1"/>
</dbReference>
<gene>
    <name evidence="6" type="primary">rsmH</name>
    <name evidence="8" type="ORF">A3F08_01865</name>
</gene>
<evidence type="ECO:0000313" key="9">
    <source>
        <dbReference type="Proteomes" id="UP000176451"/>
    </source>
</evidence>
<accession>A0A1F5EF33</accession>
<organism evidence="8 9">
    <name type="scientific">Candidatus Berkelbacteria bacterium RIFCSPHIGHO2_12_FULL_36_9</name>
    <dbReference type="NCBI Taxonomy" id="1797469"/>
    <lineage>
        <taxon>Bacteria</taxon>
        <taxon>Candidatus Berkelbacteria</taxon>
    </lineage>
</organism>
<evidence type="ECO:0000256" key="2">
    <source>
        <dbReference type="ARBA" id="ARBA00022552"/>
    </source>
</evidence>
<feature type="binding site" evidence="6">
    <location>
        <position position="72"/>
    </location>
    <ligand>
        <name>S-adenosyl-L-methionine</name>
        <dbReference type="ChEBI" id="CHEBI:59789"/>
    </ligand>
</feature>
<sequence length="278" mass="31703">MQKEVIHYLAPKKNQNFIDSTLGLGGHTQAILDKTAPNGKLLAIEQSEKGLNEAKKNLQKYKNRIVFICNNFRNLSQIVRDNDFEPVSGVLFDLGLASWQIEDSNLGISFTKDMPLDMRLDEKSEISASDILNTYNEKQLSNLFYYFGDIKKNRHLVKKIINRRQEKKFASTADLIETVGSNNPKVLAPIFQSLRIEVNHELENLTQVLPQITDILAPKGKIIVISYHSGEDRIAKNFFRANKDKFKILTKKPLTASFKEIKENSRARSAKLRAGERI</sequence>
<dbReference type="STRING" id="1797469.A3F08_01865"/>
<evidence type="ECO:0000256" key="1">
    <source>
        <dbReference type="ARBA" id="ARBA00010396"/>
    </source>
</evidence>
<keyword evidence="2 6" id="KW-0698">rRNA processing</keyword>